<dbReference type="InterPro" id="IPR036412">
    <property type="entry name" value="HAD-like_sf"/>
</dbReference>
<evidence type="ECO:0000256" key="5">
    <source>
        <dbReference type="ARBA" id="ARBA00023136"/>
    </source>
</evidence>
<keyword evidence="4 6" id="KW-1133">Transmembrane helix</keyword>
<evidence type="ECO:0000313" key="9">
    <source>
        <dbReference type="Proteomes" id="UP000183028"/>
    </source>
</evidence>
<protein>
    <submittedName>
        <fullName evidence="8">Cation-transporting ATPase E</fullName>
    </submittedName>
</protein>
<dbReference type="InterPro" id="IPR008250">
    <property type="entry name" value="ATPase_P-typ_transduc_dom_A_sf"/>
</dbReference>
<keyword evidence="3" id="KW-1278">Translocase</keyword>
<dbReference type="Gene3D" id="2.70.150.10">
    <property type="entry name" value="Calcium-transporting ATPase, cytoplasmic transduction domain A"/>
    <property type="match status" value="1"/>
</dbReference>
<feature type="transmembrane region" description="Helical" evidence="6">
    <location>
        <begin position="707"/>
        <end position="728"/>
    </location>
</feature>
<feature type="transmembrane region" description="Helical" evidence="6">
    <location>
        <begin position="39"/>
        <end position="57"/>
    </location>
</feature>
<evidence type="ECO:0000256" key="3">
    <source>
        <dbReference type="ARBA" id="ARBA00022967"/>
    </source>
</evidence>
<dbReference type="SFLD" id="SFLDF00027">
    <property type="entry name" value="p-type_atpase"/>
    <property type="match status" value="1"/>
</dbReference>
<sequence>MRYDGLTQAQVDERVKKHQINITSDDISKTKKEIIREHTLTYFNFVNIVLGLFVLSTGQIKNMTFLMVVIVNTVIGIVQELKVKETIDKLSIVTAKHAVAFRDGKKQTINTNEIVMDDILYIEVGDQISTDCKVIESHGLELNESLLTGETKPVRKNEGDELLAGTFVSAGTGVAQVIRVGNDNYSSTIVTQAKDKNLASSIMRDTIERIIFILSIIIIPIGFLLFKAQYAANPTWSAAIVKTVGGVVGMIPEGLVLLTSLSFVIGVGRLARKKALVQQMEAIEALARVDELCLDKTGTITTGQLEVRYLIPLGSYTPNMLKKLLGTYVYASDDENATQRALKAYFAQNEDYHKIDEIPFSSDRKYRVITFKELGSFALGAPDYLARDDEELMSQVEEYAQEGMRVLLLAKCDINDDHETISNVQKAAMIVISDIIKEDAMDTFKFFEDAKVSIRVLSGDNPVTVARVCTLAGVQDADHYIDASTLPDDIDEMAKVIGDCHVFGRVKPEQKQLIVKALQKQKHIVGMVGDGVNDVLAIKDADCGIAMANGADAAKQAAHIVLIDSNFSSMKEIVEEGRTIIANIEKVSSLYLTKTIYSTMLSLIFGAIGLVYPFTPFQLSLISAFAIGIPSFFITLQKNPNVVSEGFLKHVMHIAFPCALAVVTHVMFMLLLKSFFKLDNIDYVTYCFLVTNFIAYIVVYKVSKPFTIINVIVLICTFTLSNGIIYRFPNLVDILPYTKIHLFWFVCMIILSILYVHVYTTAVDSWPFKMHNIRMKIRGVLRR</sequence>
<dbReference type="SUPFAM" id="SSF81665">
    <property type="entry name" value="Calcium ATPase, transmembrane domain M"/>
    <property type="match status" value="1"/>
</dbReference>
<keyword evidence="5 6" id="KW-0472">Membrane</keyword>
<dbReference type="InterPro" id="IPR001757">
    <property type="entry name" value="P_typ_ATPase"/>
</dbReference>
<feature type="transmembrane region" description="Helical" evidence="6">
    <location>
        <begin position="651"/>
        <end position="671"/>
    </location>
</feature>
<feature type="transmembrane region" description="Helical" evidence="6">
    <location>
        <begin position="63"/>
        <end position="81"/>
    </location>
</feature>
<dbReference type="InterPro" id="IPR023214">
    <property type="entry name" value="HAD_sf"/>
</dbReference>
<evidence type="ECO:0000256" key="4">
    <source>
        <dbReference type="ARBA" id="ARBA00022989"/>
    </source>
</evidence>
<evidence type="ECO:0000256" key="6">
    <source>
        <dbReference type="SAM" id="Phobius"/>
    </source>
</evidence>
<dbReference type="GO" id="GO:0016020">
    <property type="term" value="C:membrane"/>
    <property type="evidence" value="ECO:0007669"/>
    <property type="project" value="UniProtKB-SubCell"/>
</dbReference>
<dbReference type="SUPFAM" id="SSF81653">
    <property type="entry name" value="Calcium ATPase, transduction domain A"/>
    <property type="match status" value="1"/>
</dbReference>
<dbReference type="OrthoDB" id="9760364at2"/>
<evidence type="ECO:0000256" key="1">
    <source>
        <dbReference type="ARBA" id="ARBA00004141"/>
    </source>
</evidence>
<keyword evidence="9" id="KW-1185">Reference proteome</keyword>
<dbReference type="eggNOG" id="COG0474">
    <property type="taxonomic scope" value="Bacteria"/>
</dbReference>
<feature type="transmembrane region" description="Helical" evidence="6">
    <location>
        <begin position="740"/>
        <end position="760"/>
    </location>
</feature>
<accession>A0A1H6X8L3</accession>
<reference evidence="9" key="1">
    <citation type="submission" date="2016-10" db="EMBL/GenBank/DDBJ databases">
        <authorList>
            <person name="Varghese N."/>
        </authorList>
    </citation>
    <scope>NUCLEOTIDE SEQUENCE [LARGE SCALE GENOMIC DNA]</scope>
    <source>
        <strain evidence="9">DSM 20406</strain>
    </source>
</reference>
<evidence type="ECO:0000259" key="7">
    <source>
        <dbReference type="Pfam" id="PF00122"/>
    </source>
</evidence>
<proteinExistence type="predicted"/>
<gene>
    <name evidence="8" type="ORF">SAMN04487834_10818</name>
</gene>
<dbReference type="InterPro" id="IPR044492">
    <property type="entry name" value="P_typ_ATPase_HD_dom"/>
</dbReference>
<feature type="transmembrane region" description="Helical" evidence="6">
    <location>
        <begin position="621"/>
        <end position="639"/>
    </location>
</feature>
<dbReference type="GO" id="GO:0016887">
    <property type="term" value="F:ATP hydrolysis activity"/>
    <property type="evidence" value="ECO:0007669"/>
    <property type="project" value="InterPro"/>
</dbReference>
<feature type="transmembrane region" description="Helical" evidence="6">
    <location>
        <begin position="210"/>
        <end position="230"/>
    </location>
</feature>
<dbReference type="PRINTS" id="PR00120">
    <property type="entry name" value="HATPASE"/>
</dbReference>
<dbReference type="Gene3D" id="3.40.1110.10">
    <property type="entry name" value="Calcium-transporting ATPase, cytoplasmic domain N"/>
    <property type="match status" value="1"/>
</dbReference>
<organism evidence="8 9">
    <name type="scientific">Sharpea azabuensis</name>
    <dbReference type="NCBI Taxonomy" id="322505"/>
    <lineage>
        <taxon>Bacteria</taxon>
        <taxon>Bacillati</taxon>
        <taxon>Bacillota</taxon>
        <taxon>Erysipelotrichia</taxon>
        <taxon>Erysipelotrichales</taxon>
        <taxon>Coprobacillaceae</taxon>
        <taxon>Sharpea</taxon>
    </lineage>
</organism>
<feature type="transmembrane region" description="Helical" evidence="6">
    <location>
        <begin position="250"/>
        <end position="271"/>
    </location>
</feature>
<dbReference type="NCBIfam" id="TIGR01494">
    <property type="entry name" value="ATPase_P-type"/>
    <property type="match status" value="2"/>
</dbReference>
<dbReference type="SUPFAM" id="SSF56784">
    <property type="entry name" value="HAD-like"/>
    <property type="match status" value="1"/>
</dbReference>
<keyword evidence="2 6" id="KW-0812">Transmembrane</keyword>
<dbReference type="SFLD" id="SFLDS00003">
    <property type="entry name" value="Haloacid_Dehalogenase"/>
    <property type="match status" value="1"/>
</dbReference>
<dbReference type="InterPro" id="IPR018303">
    <property type="entry name" value="ATPase_P-typ_P_site"/>
</dbReference>
<dbReference type="SFLD" id="SFLDG00002">
    <property type="entry name" value="C1.7:_P-type_atpase_like"/>
    <property type="match status" value="1"/>
</dbReference>
<dbReference type="Pfam" id="PF00122">
    <property type="entry name" value="E1-E2_ATPase"/>
    <property type="match status" value="1"/>
</dbReference>
<dbReference type="PROSITE" id="PS00154">
    <property type="entry name" value="ATPASE_E1_E2"/>
    <property type="match status" value="1"/>
</dbReference>
<dbReference type="Pfam" id="PF00702">
    <property type="entry name" value="Hydrolase"/>
    <property type="match status" value="1"/>
</dbReference>
<evidence type="ECO:0000256" key="2">
    <source>
        <dbReference type="ARBA" id="ARBA00022692"/>
    </source>
</evidence>
<feature type="domain" description="P-type ATPase A" evidence="7">
    <location>
        <begin position="94"/>
        <end position="193"/>
    </location>
</feature>
<comment type="subcellular location">
    <subcellularLocation>
        <location evidence="1">Membrane</location>
        <topology evidence="1">Multi-pass membrane protein</topology>
    </subcellularLocation>
</comment>
<dbReference type="InterPro" id="IPR059000">
    <property type="entry name" value="ATPase_P-type_domA"/>
</dbReference>
<dbReference type="AlphaFoldDB" id="A0A1H6X8L3"/>
<dbReference type="InterPro" id="IPR023299">
    <property type="entry name" value="ATPase_P-typ_cyto_dom_N"/>
</dbReference>
<evidence type="ECO:0000313" key="8">
    <source>
        <dbReference type="EMBL" id="SEJ23794.1"/>
    </source>
</evidence>
<dbReference type="Proteomes" id="UP000183028">
    <property type="component" value="Unassembled WGS sequence"/>
</dbReference>
<dbReference type="PANTHER" id="PTHR42861">
    <property type="entry name" value="CALCIUM-TRANSPORTING ATPASE"/>
    <property type="match status" value="1"/>
</dbReference>
<dbReference type="PRINTS" id="PR00119">
    <property type="entry name" value="CATATPASE"/>
</dbReference>
<dbReference type="EMBL" id="FNYK01000081">
    <property type="protein sequence ID" value="SEJ23794.1"/>
    <property type="molecule type" value="Genomic_DNA"/>
</dbReference>
<dbReference type="Gene3D" id="3.40.50.1000">
    <property type="entry name" value="HAD superfamily/HAD-like"/>
    <property type="match status" value="1"/>
</dbReference>
<dbReference type="Gene3D" id="1.20.1110.10">
    <property type="entry name" value="Calcium-transporting ATPase, transmembrane domain"/>
    <property type="match status" value="1"/>
</dbReference>
<name>A0A1H6X8L3_9FIRM</name>
<dbReference type="STRING" id="322505.SAMN04487836_13917"/>
<dbReference type="GO" id="GO:0005524">
    <property type="term" value="F:ATP binding"/>
    <property type="evidence" value="ECO:0007669"/>
    <property type="project" value="InterPro"/>
</dbReference>
<dbReference type="RefSeq" id="WP_074732775.1">
    <property type="nucleotide sequence ID" value="NZ_FNYK01000081.1"/>
</dbReference>
<dbReference type="InterPro" id="IPR023298">
    <property type="entry name" value="ATPase_P-typ_TM_dom_sf"/>
</dbReference>
<feature type="transmembrane region" description="Helical" evidence="6">
    <location>
        <begin position="596"/>
        <end position="615"/>
    </location>
</feature>
<feature type="transmembrane region" description="Helical" evidence="6">
    <location>
        <begin position="683"/>
        <end position="700"/>
    </location>
</feature>